<dbReference type="EMBL" id="CP088156">
    <property type="protein sequence ID" value="UFZ06349.1"/>
    <property type="molecule type" value="Genomic_DNA"/>
</dbReference>
<dbReference type="InterPro" id="IPR002514">
    <property type="entry name" value="Transposase_8"/>
</dbReference>
<evidence type="ECO:0000256" key="1">
    <source>
        <dbReference type="SAM" id="MobiDB-lite"/>
    </source>
</evidence>
<keyword evidence="3" id="KW-1185">Reference proteome</keyword>
<feature type="region of interest" description="Disordered" evidence="1">
    <location>
        <begin position="153"/>
        <end position="185"/>
    </location>
</feature>
<dbReference type="NCBIfam" id="NF047595">
    <property type="entry name" value="IS66_ISRel24_TnpA"/>
    <property type="match status" value="1"/>
</dbReference>
<feature type="region of interest" description="Disordered" evidence="1">
    <location>
        <begin position="279"/>
        <end position="298"/>
    </location>
</feature>
<proteinExistence type="predicted"/>
<organism evidence="2 3">
    <name type="scientific">Bradyrhizobium ontarionense</name>
    <dbReference type="NCBI Taxonomy" id="2898149"/>
    <lineage>
        <taxon>Bacteria</taxon>
        <taxon>Pseudomonadati</taxon>
        <taxon>Pseudomonadota</taxon>
        <taxon>Alphaproteobacteria</taxon>
        <taxon>Hyphomicrobiales</taxon>
        <taxon>Nitrobacteraceae</taxon>
        <taxon>Bradyrhizobium</taxon>
    </lineage>
</organism>
<evidence type="ECO:0000313" key="2">
    <source>
        <dbReference type="EMBL" id="UFZ06349.1"/>
    </source>
</evidence>
<dbReference type="Pfam" id="PF01527">
    <property type="entry name" value="HTH_Tnp_1"/>
    <property type="match status" value="1"/>
</dbReference>
<protein>
    <submittedName>
        <fullName evidence="2">Transposase</fullName>
    </submittedName>
</protein>
<dbReference type="SUPFAM" id="SSF48295">
    <property type="entry name" value="TrpR-like"/>
    <property type="match status" value="1"/>
</dbReference>
<sequence length="298" mass="34213">MGSKHFENRARREWWSLHIEAWRRSGLGIRKYCQQQRLTENTLRRWLKRLAGNETALKLEKYQTELRRERAREEREKALRKQKQRRFTVTSDVRNRASQAFWAMHVEALNWSGMELRAYASAMQLSPHSLRKWRDRLAAGEVTIDWRAHLHPSARPAVSTSARNSQPERRLTAAEIGDPTAPKMPARRFFSDEEKLAIAKETELPGAKVSAVARKHGIVTGLLFRWRAQFGIAQKKRSKLARVVLPNDLPAARALRDLVRPPEGMMVVDLRDGRRVFAPAGSDPDAVRAQIESGETAS</sequence>
<dbReference type="NCBIfam" id="NF047593">
    <property type="entry name" value="IS66_ISAeme5_TnpA"/>
    <property type="match status" value="1"/>
</dbReference>
<dbReference type="InterPro" id="IPR010921">
    <property type="entry name" value="Trp_repressor/repl_initiator"/>
</dbReference>
<name>A0ABY3RGG7_9BRAD</name>
<evidence type="ECO:0000313" key="3">
    <source>
        <dbReference type="Proteomes" id="UP001431010"/>
    </source>
</evidence>
<accession>A0ABY3RGG7</accession>
<gene>
    <name evidence="2" type="ORF">LQG66_08630</name>
</gene>
<dbReference type="RefSeq" id="WP_231325423.1">
    <property type="nucleotide sequence ID" value="NZ_CP088156.1"/>
</dbReference>
<reference evidence="2" key="1">
    <citation type="journal article" date="2024" name="Antonie Van Leeuwenhoek">
        <title>Bradyrhizobium ontarionense sp. nov., a novel bacterial symbiont isolated from Aeschynomene indica (Indian jointvetch), harbours photosynthesis, nitrogen fixation and nitrous oxide (N2O) reductase genes.</title>
        <authorList>
            <person name="Bromfield E.S.P."/>
            <person name="Cloutier S."/>
        </authorList>
    </citation>
    <scope>NUCLEOTIDE SEQUENCE</scope>
    <source>
        <strain evidence="2">A19</strain>
    </source>
</reference>
<dbReference type="Proteomes" id="UP001431010">
    <property type="component" value="Chromosome"/>
</dbReference>